<keyword evidence="4" id="KW-0106">Calcium</keyword>
<proteinExistence type="inferred from homology"/>
<evidence type="ECO:0000259" key="7">
    <source>
        <dbReference type="Pfam" id="PF00884"/>
    </source>
</evidence>
<dbReference type="GO" id="GO:0016787">
    <property type="term" value="F:hydrolase activity"/>
    <property type="evidence" value="ECO:0007669"/>
    <property type="project" value="UniProtKB-KW"/>
</dbReference>
<keyword evidence="3" id="KW-0378">Hydrolase</keyword>
<gene>
    <name evidence="8" type="ORF">FXF03_19535</name>
</gene>
<dbReference type="InterPro" id="IPR024607">
    <property type="entry name" value="Sulfatase_CS"/>
</dbReference>
<feature type="signal peptide" evidence="6">
    <location>
        <begin position="1"/>
        <end position="25"/>
    </location>
</feature>
<dbReference type="EMBL" id="VSIJ01000037">
    <property type="protein sequence ID" value="TXX63869.1"/>
    <property type="molecule type" value="Genomic_DNA"/>
</dbReference>
<name>A0ABD7SGI2_VIBCL</name>
<accession>A0ABD7SGI2</accession>
<evidence type="ECO:0000256" key="6">
    <source>
        <dbReference type="SAM" id="SignalP"/>
    </source>
</evidence>
<evidence type="ECO:0000256" key="1">
    <source>
        <dbReference type="ARBA" id="ARBA00008779"/>
    </source>
</evidence>
<feature type="modified residue" description="3-oxoalanine (Ser)" evidence="5">
    <location>
        <position position="128"/>
    </location>
</feature>
<keyword evidence="2" id="KW-0479">Metal-binding</keyword>
<comment type="caution">
    <text evidence="8">The sequence shown here is derived from an EMBL/GenBank/DDBJ whole genome shotgun (WGS) entry which is preliminary data.</text>
</comment>
<evidence type="ECO:0000256" key="5">
    <source>
        <dbReference type="PIRSR" id="PIRSR600917-52"/>
    </source>
</evidence>
<dbReference type="RefSeq" id="WP_148522367.1">
    <property type="nucleotide sequence ID" value="NZ_CP142015.1"/>
</dbReference>
<comment type="similarity">
    <text evidence="1">Belongs to the sulfatase family.</text>
</comment>
<dbReference type="PANTHER" id="PTHR42693">
    <property type="entry name" value="ARYLSULFATASE FAMILY MEMBER"/>
    <property type="match status" value="1"/>
</dbReference>
<dbReference type="PROSITE" id="PS00523">
    <property type="entry name" value="SULFATASE_1"/>
    <property type="match status" value="1"/>
</dbReference>
<evidence type="ECO:0000313" key="9">
    <source>
        <dbReference type="Proteomes" id="UP000323819"/>
    </source>
</evidence>
<reference evidence="8 9" key="1">
    <citation type="submission" date="2019-06" db="EMBL/GenBank/DDBJ databases">
        <title>Vibrio cholerae phylogeny based on whole-genome sequencing reveals genetic diversity and population strucutre.</title>
        <authorList>
            <person name="Zhiqiu Y."/>
            <person name="Bin L."/>
            <person name="Lingyan J."/>
        </authorList>
    </citation>
    <scope>NUCLEOTIDE SEQUENCE [LARGE SCALE GENOMIC DNA]</scope>
    <source>
        <strain evidence="8 9">N2814</strain>
    </source>
</reference>
<comment type="PTM">
    <text evidence="5">The conversion to 3-oxoalanine (also known as C-formylglycine, FGly), of a serine or cysteine residue in prokaryotes and of a cysteine residue in eukaryotes, is critical for catalytic activity.</text>
</comment>
<dbReference type="Gene3D" id="3.30.1120.10">
    <property type="match status" value="1"/>
</dbReference>
<dbReference type="Pfam" id="PF00884">
    <property type="entry name" value="Sulfatase"/>
    <property type="match status" value="1"/>
</dbReference>
<dbReference type="Gene3D" id="3.40.720.10">
    <property type="entry name" value="Alkaline Phosphatase, subunit A"/>
    <property type="match status" value="1"/>
</dbReference>
<evidence type="ECO:0000313" key="8">
    <source>
        <dbReference type="EMBL" id="TXX63869.1"/>
    </source>
</evidence>
<feature type="chain" id="PRO_5044830576" evidence="6">
    <location>
        <begin position="26"/>
        <end position="554"/>
    </location>
</feature>
<organism evidence="8 9">
    <name type="scientific">Vibrio cholerae</name>
    <dbReference type="NCBI Taxonomy" id="666"/>
    <lineage>
        <taxon>Bacteria</taxon>
        <taxon>Pseudomonadati</taxon>
        <taxon>Pseudomonadota</taxon>
        <taxon>Gammaproteobacteria</taxon>
        <taxon>Vibrionales</taxon>
        <taxon>Vibrionaceae</taxon>
        <taxon>Vibrio</taxon>
    </lineage>
</organism>
<dbReference type="PROSITE" id="PS00149">
    <property type="entry name" value="SULFATASE_2"/>
    <property type="match status" value="1"/>
</dbReference>
<evidence type="ECO:0000256" key="4">
    <source>
        <dbReference type="ARBA" id="ARBA00022837"/>
    </source>
</evidence>
<protein>
    <submittedName>
        <fullName evidence="8">Sulfatase-like hydrolase/transferase</fullName>
    </submittedName>
</protein>
<dbReference type="InterPro" id="IPR000917">
    <property type="entry name" value="Sulfatase_N"/>
</dbReference>
<feature type="domain" description="Sulfatase N-terminal" evidence="7">
    <location>
        <begin position="54"/>
        <end position="407"/>
    </location>
</feature>
<evidence type="ECO:0000256" key="3">
    <source>
        <dbReference type="ARBA" id="ARBA00022801"/>
    </source>
</evidence>
<dbReference type="PANTHER" id="PTHR42693:SF53">
    <property type="entry name" value="ENDO-4-O-SULFATASE"/>
    <property type="match status" value="1"/>
</dbReference>
<keyword evidence="6" id="KW-0732">Signal</keyword>
<evidence type="ECO:0000256" key="2">
    <source>
        <dbReference type="ARBA" id="ARBA00022723"/>
    </source>
</evidence>
<dbReference type="AlphaFoldDB" id="A0ABD7SGI2"/>
<dbReference type="Proteomes" id="UP000323819">
    <property type="component" value="Unassembled WGS sequence"/>
</dbReference>
<dbReference type="GO" id="GO:0046872">
    <property type="term" value="F:metal ion binding"/>
    <property type="evidence" value="ECO:0007669"/>
    <property type="project" value="UniProtKB-KW"/>
</dbReference>
<sequence length="554" mass="62658">MKRNFLKHSIALAIAGMVLSPMVLSANKTDLKATKTNVAFSDIEIKEYTTADKPNIILITVDDLGYGQMDFDERSFDGKYLKNREVVETYKISVEKAIEAAKNSTPTLKKLISEGVKINNGYVAHGVSGPSRAAIMTGKSPARFGVYSNTDAQDGIPLDQQFLPELFQNHGYYTAAVGKWHLSKISNVPVSENKQTRDYHDNFITYSGEPWQPQNRGFDYFMGFHSSGVAYYNSPTLFKNRINVPAEGYISDQFTDEAIGVVNRAKAIDEPFMLYLAYSAPHLPNDAPAPSQYQDKFNTGSQTADNYYASVYAVDQGIKRLLEQLKKNGQYDNTVIMFTSDNGAVIDGPLPLNGNQKGYKSQTFAGGIHTPMFIWWNGRLQKTNGKEFKQLVSAMDFFPTALDAAGIEVPENLDGVSLLPNLRGETNKEVHKALHWITSYSHWFDEKNIPFWDGYHKYVRKESDEYPFNPNTEDLSQFSWSVRTNDYALTYTYEDKKMWLYALDDLAQENNLADSKPEVIRALKDEILKFSSESKRPNNTINHEKYDNIISTLK</sequence>
<dbReference type="InterPro" id="IPR017850">
    <property type="entry name" value="Alkaline_phosphatase_core_sf"/>
</dbReference>
<dbReference type="SUPFAM" id="SSF53649">
    <property type="entry name" value="Alkaline phosphatase-like"/>
    <property type="match status" value="1"/>
</dbReference>
<dbReference type="InterPro" id="IPR050738">
    <property type="entry name" value="Sulfatase"/>
</dbReference>